<dbReference type="SUPFAM" id="SSF90123">
    <property type="entry name" value="ABC transporter transmembrane region"/>
    <property type="match status" value="1"/>
</dbReference>
<gene>
    <name evidence="12" type="ORF">SAMN05216190_1354</name>
</gene>
<evidence type="ECO:0000256" key="2">
    <source>
        <dbReference type="ARBA" id="ARBA00022448"/>
    </source>
</evidence>
<protein>
    <submittedName>
        <fullName evidence="12">ATP-binding cassette, subfamily C, EexD</fullName>
    </submittedName>
</protein>
<feature type="domain" description="ABC transmembrane type-1" evidence="11">
    <location>
        <begin position="21"/>
        <end position="299"/>
    </location>
</feature>
<evidence type="ECO:0000313" key="13">
    <source>
        <dbReference type="Proteomes" id="UP000198784"/>
    </source>
</evidence>
<dbReference type="NCBIfam" id="TIGR01842">
    <property type="entry name" value="type_I_sec_PrtD"/>
    <property type="match status" value="1"/>
</dbReference>
<dbReference type="InterPro" id="IPR047957">
    <property type="entry name" value="ABC_AprD-like_6TM"/>
</dbReference>
<evidence type="ECO:0000313" key="12">
    <source>
        <dbReference type="EMBL" id="SFQ13688.1"/>
    </source>
</evidence>
<dbReference type="InterPro" id="IPR003439">
    <property type="entry name" value="ABC_transporter-like_ATP-bd"/>
</dbReference>
<dbReference type="InterPro" id="IPR027417">
    <property type="entry name" value="P-loop_NTPase"/>
</dbReference>
<organism evidence="12 13">
    <name type="scientific">Pseudomonas borbori</name>
    <dbReference type="NCBI Taxonomy" id="289003"/>
    <lineage>
        <taxon>Bacteria</taxon>
        <taxon>Pseudomonadati</taxon>
        <taxon>Pseudomonadota</taxon>
        <taxon>Gammaproteobacteria</taxon>
        <taxon>Pseudomonadales</taxon>
        <taxon>Pseudomonadaceae</taxon>
        <taxon>Pseudomonas</taxon>
    </lineage>
</organism>
<keyword evidence="13" id="KW-1185">Reference proteome</keyword>
<dbReference type="SUPFAM" id="SSF52540">
    <property type="entry name" value="P-loop containing nucleoside triphosphate hydrolases"/>
    <property type="match status" value="1"/>
</dbReference>
<dbReference type="InterPro" id="IPR036640">
    <property type="entry name" value="ABC1_TM_sf"/>
</dbReference>
<feature type="transmembrane region" description="Helical" evidence="9">
    <location>
        <begin position="155"/>
        <end position="173"/>
    </location>
</feature>
<keyword evidence="6 12" id="KW-0067">ATP-binding</keyword>
<dbReference type="Gene3D" id="1.20.1560.10">
    <property type="entry name" value="ABC transporter type 1, transmembrane domain"/>
    <property type="match status" value="1"/>
</dbReference>
<dbReference type="InterPro" id="IPR017871">
    <property type="entry name" value="ABC_transporter-like_CS"/>
</dbReference>
<dbReference type="Gene3D" id="3.40.50.300">
    <property type="entry name" value="P-loop containing nucleotide triphosphate hydrolases"/>
    <property type="match status" value="1"/>
</dbReference>
<reference evidence="13" key="1">
    <citation type="submission" date="2016-10" db="EMBL/GenBank/DDBJ databases">
        <authorList>
            <person name="Varghese N."/>
            <person name="Submissions S."/>
        </authorList>
    </citation>
    <scope>NUCLEOTIDE SEQUENCE [LARGE SCALE GENOMIC DNA]</scope>
    <source>
        <strain evidence="13">DSM 17834</strain>
    </source>
</reference>
<dbReference type="STRING" id="289003.SAMN05216190_1354"/>
<dbReference type="GO" id="GO:0005886">
    <property type="term" value="C:plasma membrane"/>
    <property type="evidence" value="ECO:0007669"/>
    <property type="project" value="UniProtKB-SubCell"/>
</dbReference>
<evidence type="ECO:0000256" key="5">
    <source>
        <dbReference type="ARBA" id="ARBA00022741"/>
    </source>
</evidence>
<dbReference type="Proteomes" id="UP000198784">
    <property type="component" value="Unassembled WGS sequence"/>
</dbReference>
<dbReference type="PROSITE" id="PS50929">
    <property type="entry name" value="ABC_TM1F"/>
    <property type="match status" value="1"/>
</dbReference>
<dbReference type="CDD" id="cd18586">
    <property type="entry name" value="ABC_6TM_PrtD_like"/>
    <property type="match status" value="1"/>
</dbReference>
<dbReference type="FunFam" id="1.20.1560.10:FF:000109">
    <property type="entry name" value="Alkaline protease secretion ATP-binding protein aprD"/>
    <property type="match status" value="1"/>
</dbReference>
<sequence>MPALPQSSLKAALAACKHSFVAVGFFSLFINFLMLVPAFYMLQVYDRVIASGSESTLLMLTLILTLLLVTLGGLEWVRSRIMVRVSTRLDTLLGSRVFDASFKQALFSGGMNASSQPLNDMSGLRAFLTGNGLFAFFDAPWMPIYMGVMFIFHPWFGWLGVLSALLLIALAYANERLTNQALQQASQEHLAATAFTQKSLRNAEVVASMGMLPQLRQRWQSKNNKVLRLQSIASDRAGTIAAAAKTFRLLIQSLVLGLGAYLVLEQEISPGLMIAGSILLGRALAPIDLMIGVWKGFSMARTQYVRLNELLLEVAVPPKRMPLPTPQGNVAVQALTVTPPGAELPAVRGLNFDVAAGESVGIIGPSGAGKSTLARALLGIWPAQQGKVRLDGADVFSWHNDELGAHVGYLPQDIELFEGTIGENIARFGPIEPHAVVQAARLAGVHELILRLPSGYDSVIGASGGALSGGQRQRIGLARALYGNPKLVVLDEPNSNLDDQGERALNQALQHLKACGTTLFVITHRPSVLAHIDKLLVLREGMQALYGPRDAVLAELQAAQQQAAAQSRTTERVQ</sequence>
<keyword evidence="4 9" id="KW-0812">Transmembrane</keyword>
<dbReference type="InterPro" id="IPR039421">
    <property type="entry name" value="Type_1_exporter"/>
</dbReference>
<dbReference type="FunFam" id="3.40.50.300:FF:001444">
    <property type="entry name" value="ABC transporter ATP-binding protein"/>
    <property type="match status" value="1"/>
</dbReference>
<dbReference type="OrthoDB" id="9806127at2"/>
<evidence type="ECO:0000256" key="1">
    <source>
        <dbReference type="ARBA" id="ARBA00004651"/>
    </source>
</evidence>
<keyword evidence="8 9" id="KW-0472">Membrane</keyword>
<dbReference type="PROSITE" id="PS50893">
    <property type="entry name" value="ABC_TRANSPORTER_2"/>
    <property type="match status" value="1"/>
</dbReference>
<evidence type="ECO:0000256" key="6">
    <source>
        <dbReference type="ARBA" id="ARBA00022840"/>
    </source>
</evidence>
<evidence type="ECO:0000256" key="3">
    <source>
        <dbReference type="ARBA" id="ARBA00022475"/>
    </source>
</evidence>
<dbReference type="AlphaFoldDB" id="A0A1I5W1P1"/>
<evidence type="ECO:0000259" key="11">
    <source>
        <dbReference type="PROSITE" id="PS50929"/>
    </source>
</evidence>
<dbReference type="GO" id="GO:0030253">
    <property type="term" value="P:protein secretion by the type I secretion system"/>
    <property type="evidence" value="ECO:0007669"/>
    <property type="project" value="InterPro"/>
</dbReference>
<dbReference type="PANTHER" id="PTHR24221:SF248">
    <property type="entry name" value="ABC TRANSPORTER TRANSMEMBRANE REGION"/>
    <property type="match status" value="1"/>
</dbReference>
<dbReference type="GO" id="GO:0140359">
    <property type="term" value="F:ABC-type transporter activity"/>
    <property type="evidence" value="ECO:0007669"/>
    <property type="project" value="InterPro"/>
</dbReference>
<feature type="domain" description="ABC transporter" evidence="10">
    <location>
        <begin position="332"/>
        <end position="565"/>
    </location>
</feature>
<name>A0A1I5W1P1_9PSED</name>
<dbReference type="Pfam" id="PF00664">
    <property type="entry name" value="ABC_membrane"/>
    <property type="match status" value="1"/>
</dbReference>
<evidence type="ECO:0000256" key="9">
    <source>
        <dbReference type="SAM" id="Phobius"/>
    </source>
</evidence>
<dbReference type="RefSeq" id="WP_090504822.1">
    <property type="nucleotide sequence ID" value="NZ_FOWX01000035.1"/>
</dbReference>
<dbReference type="SMART" id="SM00382">
    <property type="entry name" value="AAA"/>
    <property type="match status" value="1"/>
</dbReference>
<evidence type="ECO:0000259" key="10">
    <source>
        <dbReference type="PROSITE" id="PS50893"/>
    </source>
</evidence>
<dbReference type="PANTHER" id="PTHR24221">
    <property type="entry name" value="ATP-BINDING CASSETTE SUB-FAMILY B"/>
    <property type="match status" value="1"/>
</dbReference>
<evidence type="ECO:0000256" key="7">
    <source>
        <dbReference type="ARBA" id="ARBA00022989"/>
    </source>
</evidence>
<dbReference type="Pfam" id="PF00005">
    <property type="entry name" value="ABC_tran"/>
    <property type="match status" value="1"/>
</dbReference>
<dbReference type="InterPro" id="IPR003593">
    <property type="entry name" value="AAA+_ATPase"/>
</dbReference>
<feature type="transmembrane region" description="Helical" evidence="9">
    <location>
        <begin position="57"/>
        <end position="77"/>
    </location>
</feature>
<comment type="subcellular location">
    <subcellularLocation>
        <location evidence="1">Cell membrane</location>
        <topology evidence="1">Multi-pass membrane protein</topology>
    </subcellularLocation>
</comment>
<keyword evidence="5" id="KW-0547">Nucleotide-binding</keyword>
<dbReference type="InterPro" id="IPR010128">
    <property type="entry name" value="ATPase_T1SS_PrtD-like"/>
</dbReference>
<dbReference type="PROSITE" id="PS00211">
    <property type="entry name" value="ABC_TRANSPORTER_1"/>
    <property type="match status" value="1"/>
</dbReference>
<dbReference type="GO" id="GO:0034040">
    <property type="term" value="F:ATPase-coupled lipid transmembrane transporter activity"/>
    <property type="evidence" value="ECO:0007669"/>
    <property type="project" value="TreeGrafter"/>
</dbReference>
<evidence type="ECO:0000256" key="8">
    <source>
        <dbReference type="ARBA" id="ARBA00023136"/>
    </source>
</evidence>
<evidence type="ECO:0000256" key="4">
    <source>
        <dbReference type="ARBA" id="ARBA00022692"/>
    </source>
</evidence>
<dbReference type="CDD" id="cd03246">
    <property type="entry name" value="ABCC_Protease_Secretion"/>
    <property type="match status" value="1"/>
</dbReference>
<keyword evidence="3" id="KW-1003">Cell membrane</keyword>
<keyword evidence="7 9" id="KW-1133">Transmembrane helix</keyword>
<dbReference type="InterPro" id="IPR011527">
    <property type="entry name" value="ABC1_TM_dom"/>
</dbReference>
<dbReference type="GO" id="GO:0030256">
    <property type="term" value="C:type I protein secretion system complex"/>
    <property type="evidence" value="ECO:0007669"/>
    <property type="project" value="InterPro"/>
</dbReference>
<accession>A0A1I5W1P1</accession>
<feature type="transmembrane region" description="Helical" evidence="9">
    <location>
        <begin position="20"/>
        <end position="45"/>
    </location>
</feature>
<keyword evidence="2" id="KW-0813">Transport</keyword>
<dbReference type="EMBL" id="FOWX01000035">
    <property type="protein sequence ID" value="SFQ13688.1"/>
    <property type="molecule type" value="Genomic_DNA"/>
</dbReference>
<dbReference type="GO" id="GO:0005524">
    <property type="term" value="F:ATP binding"/>
    <property type="evidence" value="ECO:0007669"/>
    <property type="project" value="UniProtKB-KW"/>
</dbReference>
<proteinExistence type="predicted"/>
<dbReference type="GO" id="GO:0016887">
    <property type="term" value="F:ATP hydrolysis activity"/>
    <property type="evidence" value="ECO:0007669"/>
    <property type="project" value="InterPro"/>
</dbReference>